<keyword evidence="2" id="KW-1185">Reference proteome</keyword>
<protein>
    <submittedName>
        <fullName evidence="1">Uncharacterized protein</fullName>
    </submittedName>
</protein>
<evidence type="ECO:0000313" key="1">
    <source>
        <dbReference type="EMBL" id="TVU36978.1"/>
    </source>
</evidence>
<organism evidence="1 2">
    <name type="scientific">Eragrostis curvula</name>
    <name type="common">weeping love grass</name>
    <dbReference type="NCBI Taxonomy" id="38414"/>
    <lineage>
        <taxon>Eukaryota</taxon>
        <taxon>Viridiplantae</taxon>
        <taxon>Streptophyta</taxon>
        <taxon>Embryophyta</taxon>
        <taxon>Tracheophyta</taxon>
        <taxon>Spermatophyta</taxon>
        <taxon>Magnoliopsida</taxon>
        <taxon>Liliopsida</taxon>
        <taxon>Poales</taxon>
        <taxon>Poaceae</taxon>
        <taxon>PACMAD clade</taxon>
        <taxon>Chloridoideae</taxon>
        <taxon>Eragrostideae</taxon>
        <taxon>Eragrostidinae</taxon>
        <taxon>Eragrostis</taxon>
    </lineage>
</organism>
<accession>A0A5J9VMH7</accession>
<reference evidence="1 2" key="1">
    <citation type="journal article" date="2019" name="Sci. Rep.">
        <title>A high-quality genome of Eragrostis curvula grass provides insights into Poaceae evolution and supports new strategies to enhance forage quality.</title>
        <authorList>
            <person name="Carballo J."/>
            <person name="Santos B.A.C.M."/>
            <person name="Zappacosta D."/>
            <person name="Garbus I."/>
            <person name="Selva J.P."/>
            <person name="Gallo C.A."/>
            <person name="Diaz A."/>
            <person name="Albertini E."/>
            <person name="Caccamo M."/>
            <person name="Echenique V."/>
        </authorList>
    </citation>
    <scope>NUCLEOTIDE SEQUENCE [LARGE SCALE GENOMIC DNA]</scope>
    <source>
        <strain evidence="2">cv. Victoria</strain>
        <tissue evidence="1">Leaf</tissue>
    </source>
</reference>
<dbReference type="AlphaFoldDB" id="A0A5J9VMH7"/>
<name>A0A5J9VMH7_9POAL</name>
<comment type="caution">
    <text evidence="1">The sequence shown here is derived from an EMBL/GenBank/DDBJ whole genome shotgun (WGS) entry which is preliminary data.</text>
</comment>
<dbReference type="EMBL" id="RWGY01000009">
    <property type="protein sequence ID" value="TVU36978.1"/>
    <property type="molecule type" value="Genomic_DNA"/>
</dbReference>
<gene>
    <name evidence="1" type="ORF">EJB05_18940</name>
</gene>
<evidence type="ECO:0000313" key="2">
    <source>
        <dbReference type="Proteomes" id="UP000324897"/>
    </source>
</evidence>
<feature type="non-terminal residue" evidence="1">
    <location>
        <position position="151"/>
    </location>
</feature>
<sequence length="151" mass="16861">MDLRGSIKGKGNAKHLFNSLDTVGHRPCGVNEMHDRDTCIHCYSPGVTILCSCFFFHCDLQCQFSLLLCTGGTPTTSRPMYGSPVITARHEKLELLLMKSNIWYLYCSPQIDVVGNSYLKIVFPYFTCFKGRFCNKGKKVSGTSFGGKGRL</sequence>
<proteinExistence type="predicted"/>
<dbReference type="Proteomes" id="UP000324897">
    <property type="component" value="Unassembled WGS sequence"/>
</dbReference>
<dbReference type="Gramene" id="TVU36978">
    <property type="protein sequence ID" value="TVU36978"/>
    <property type="gene ID" value="EJB05_18940"/>
</dbReference>